<proteinExistence type="predicted"/>
<dbReference type="KEGG" id="cber:B5D82_17520"/>
<keyword evidence="1" id="KW-0812">Transmembrane</keyword>
<keyword evidence="1" id="KW-1133">Transmembrane helix</keyword>
<feature type="transmembrane region" description="Helical" evidence="1">
    <location>
        <begin position="20"/>
        <end position="45"/>
    </location>
</feature>
<dbReference type="RefSeq" id="WP_081153377.1">
    <property type="nucleotide sequence ID" value="NZ_CP020465.1"/>
</dbReference>
<accession>A0A222GC38</accession>
<keyword evidence="3" id="KW-1185">Reference proteome</keyword>
<evidence type="ECO:0000256" key="1">
    <source>
        <dbReference type="SAM" id="Phobius"/>
    </source>
</evidence>
<dbReference type="EMBL" id="CP020465">
    <property type="protein sequence ID" value="ASP49410.1"/>
    <property type="molecule type" value="Genomic_DNA"/>
</dbReference>
<dbReference type="Proteomes" id="UP000202259">
    <property type="component" value="Chromosome"/>
</dbReference>
<dbReference type="OrthoDB" id="9800130at2"/>
<gene>
    <name evidence="2" type="ORF">B5D82_17520</name>
</gene>
<feature type="transmembrane region" description="Helical" evidence="1">
    <location>
        <begin position="87"/>
        <end position="108"/>
    </location>
</feature>
<protein>
    <submittedName>
        <fullName evidence="2">Uncharacterized protein</fullName>
    </submittedName>
</protein>
<evidence type="ECO:0000313" key="2">
    <source>
        <dbReference type="EMBL" id="ASP49410.1"/>
    </source>
</evidence>
<dbReference type="AlphaFoldDB" id="A0A222GC38"/>
<sequence>MLKEYYNNIVTYLTQSFGANFIFLTILITTIASVVYFIVISYIITQLDTRYFIRKNKVVKSISLNKSAEANINETSRLTLIKSGLNIVAHIAKIVLGLFLLICGLAMLVLPGQGLITILIGLSLIPFPGKHKLENNLLARKSVRSSLNWIRIKAKKEPFIFD</sequence>
<name>A0A222GC38_9GAMM</name>
<organism evidence="2 3">
    <name type="scientific">Cognaticolwellia beringensis</name>
    <dbReference type="NCBI Taxonomy" id="1967665"/>
    <lineage>
        <taxon>Bacteria</taxon>
        <taxon>Pseudomonadati</taxon>
        <taxon>Pseudomonadota</taxon>
        <taxon>Gammaproteobacteria</taxon>
        <taxon>Alteromonadales</taxon>
        <taxon>Colwelliaceae</taxon>
        <taxon>Cognaticolwellia</taxon>
    </lineage>
</organism>
<evidence type="ECO:0000313" key="3">
    <source>
        <dbReference type="Proteomes" id="UP000202259"/>
    </source>
</evidence>
<reference evidence="2 3" key="1">
    <citation type="submission" date="2017-08" db="EMBL/GenBank/DDBJ databases">
        <title>Complete genome of Colwellia sp. NB097-1, a psychrophile bacterium ioslated from Bering Sea.</title>
        <authorList>
            <person name="Chen X."/>
        </authorList>
    </citation>
    <scope>NUCLEOTIDE SEQUENCE [LARGE SCALE GENOMIC DNA]</scope>
    <source>
        <strain evidence="2 3">NB097-1</strain>
    </source>
</reference>
<keyword evidence="1" id="KW-0472">Membrane</keyword>